<dbReference type="PANTHER" id="PTHR33223:SF8">
    <property type="entry name" value="OS04G0172440 PROTEIN"/>
    <property type="match status" value="1"/>
</dbReference>
<dbReference type="Pfam" id="PF03732">
    <property type="entry name" value="Retrotrans_gag"/>
    <property type="match status" value="1"/>
</dbReference>
<evidence type="ECO:0000256" key="1">
    <source>
        <dbReference type="SAM" id="MobiDB-lite"/>
    </source>
</evidence>
<sequence length="573" mass="63178">MGAVVNGDLRDAPPSPPKRVPDAHGRATPWWHLTRFTQLFNRLILAWTASCCGGPDAVATKIRSESQELPKEGSALDQEKSKPTQSAPEQEKAVEDQCRSAWVSQVLEKQRCHFVHFLAHTAGDALHEEADPLQVEAPGNNVAPDLQEAVGDSDAPGQEEAGNPEESILGNLSPNSDDASSIGTEEYNRLTKELEIGEEDDDASSMNTEEFNRKLEELGGGEQADVESAQPMQVLATVAPLDQQETEDEASNSAPGPSNVRPPLETSTVFHHRHPELRVLRYLLDAAVPPGNTRPHGPGGINIRDNMPPPRDRSRERTPEPRRGRNQDREPEPRRTASLSLVGIKNASLNQGGAGTKSAHPSHAGAGTTEATTTRRKGATEAGASRGNHAESPKAEDHLTGPLADLPRHHPVEAEVEAEASRGSVPLKITRRRSPRCQERLNEYQIRLHWSKVLWPDDQEEPKPRSLNLKLPGNLKHYDGSERSDTWIEDYYNAVTFAGGTPNIACRMLQLYLIGPARVWLSDLEENTIFCWLDLKKAFENHFRGTYKRPATTSDLQACIQKKGETSRSFLTR</sequence>
<feature type="compositionally biased region" description="Basic and acidic residues" evidence="1">
    <location>
        <begin position="310"/>
        <end position="335"/>
    </location>
</feature>
<evidence type="ECO:0000259" key="2">
    <source>
        <dbReference type="Pfam" id="PF03732"/>
    </source>
</evidence>
<dbReference type="EMBL" id="JAUUTY010000004">
    <property type="protein sequence ID" value="KAK1649557.1"/>
    <property type="molecule type" value="Genomic_DNA"/>
</dbReference>
<organism evidence="3 4">
    <name type="scientific">Lolium multiflorum</name>
    <name type="common">Italian ryegrass</name>
    <name type="synonym">Lolium perenne subsp. multiflorum</name>
    <dbReference type="NCBI Taxonomy" id="4521"/>
    <lineage>
        <taxon>Eukaryota</taxon>
        <taxon>Viridiplantae</taxon>
        <taxon>Streptophyta</taxon>
        <taxon>Embryophyta</taxon>
        <taxon>Tracheophyta</taxon>
        <taxon>Spermatophyta</taxon>
        <taxon>Magnoliopsida</taxon>
        <taxon>Liliopsida</taxon>
        <taxon>Poales</taxon>
        <taxon>Poaceae</taxon>
        <taxon>BOP clade</taxon>
        <taxon>Pooideae</taxon>
        <taxon>Poodae</taxon>
        <taxon>Poeae</taxon>
        <taxon>Poeae Chloroplast Group 2 (Poeae type)</taxon>
        <taxon>Loliodinae</taxon>
        <taxon>Loliinae</taxon>
        <taxon>Lolium</taxon>
    </lineage>
</organism>
<name>A0AAD8SED2_LOLMU</name>
<feature type="compositionally biased region" description="Basic and acidic residues" evidence="1">
    <location>
        <begin position="388"/>
        <end position="399"/>
    </location>
</feature>
<proteinExistence type="predicted"/>
<feature type="region of interest" description="Disordered" evidence="1">
    <location>
        <begin position="66"/>
        <end position="93"/>
    </location>
</feature>
<dbReference type="Proteomes" id="UP001231189">
    <property type="component" value="Unassembled WGS sequence"/>
</dbReference>
<dbReference type="AlphaFoldDB" id="A0AAD8SED2"/>
<feature type="compositionally biased region" description="Polar residues" evidence="1">
    <location>
        <begin position="170"/>
        <end position="182"/>
    </location>
</feature>
<accession>A0AAD8SED2</accession>
<dbReference type="PANTHER" id="PTHR33223">
    <property type="entry name" value="CCHC-TYPE DOMAIN-CONTAINING PROTEIN"/>
    <property type="match status" value="1"/>
</dbReference>
<reference evidence="3" key="1">
    <citation type="submission" date="2023-07" db="EMBL/GenBank/DDBJ databases">
        <title>A chromosome-level genome assembly of Lolium multiflorum.</title>
        <authorList>
            <person name="Chen Y."/>
            <person name="Copetti D."/>
            <person name="Kolliker R."/>
            <person name="Studer B."/>
        </authorList>
    </citation>
    <scope>NUCLEOTIDE SEQUENCE</scope>
    <source>
        <strain evidence="3">02402/16</strain>
        <tissue evidence="3">Leaf</tissue>
    </source>
</reference>
<keyword evidence="4" id="KW-1185">Reference proteome</keyword>
<feature type="region of interest" description="Disordered" evidence="1">
    <location>
        <begin position="290"/>
        <end position="406"/>
    </location>
</feature>
<gene>
    <name evidence="3" type="ORF">QYE76_067362</name>
</gene>
<dbReference type="InterPro" id="IPR005162">
    <property type="entry name" value="Retrotrans_gag_dom"/>
</dbReference>
<comment type="caution">
    <text evidence="3">The sequence shown here is derived from an EMBL/GenBank/DDBJ whole genome shotgun (WGS) entry which is preliminary data.</text>
</comment>
<feature type="domain" description="Retrotransposon gag" evidence="2">
    <location>
        <begin position="510"/>
        <end position="573"/>
    </location>
</feature>
<feature type="region of interest" description="Disordered" evidence="1">
    <location>
        <begin position="136"/>
        <end position="182"/>
    </location>
</feature>
<evidence type="ECO:0000313" key="3">
    <source>
        <dbReference type="EMBL" id="KAK1649557.1"/>
    </source>
</evidence>
<evidence type="ECO:0000313" key="4">
    <source>
        <dbReference type="Proteomes" id="UP001231189"/>
    </source>
</evidence>
<feature type="region of interest" description="Disordered" evidence="1">
    <location>
        <begin position="1"/>
        <end position="25"/>
    </location>
</feature>
<feature type="region of interest" description="Disordered" evidence="1">
    <location>
        <begin position="241"/>
        <end position="265"/>
    </location>
</feature>
<protein>
    <recommendedName>
        <fullName evidence="2">Retrotransposon gag domain-containing protein</fullName>
    </recommendedName>
</protein>